<protein>
    <submittedName>
        <fullName evidence="3">Phage shock protein B</fullName>
    </submittedName>
</protein>
<evidence type="ECO:0000256" key="2">
    <source>
        <dbReference type="SAM" id="Phobius"/>
    </source>
</evidence>
<dbReference type="GO" id="GO:0009271">
    <property type="term" value="P:phage shock"/>
    <property type="evidence" value="ECO:0007669"/>
    <property type="project" value="InterPro"/>
</dbReference>
<dbReference type="InterPro" id="IPR009554">
    <property type="entry name" value="Phageshock_PspB"/>
</dbReference>
<feature type="transmembrane region" description="Helical" evidence="2">
    <location>
        <begin position="6"/>
        <end position="25"/>
    </location>
</feature>
<keyword evidence="2" id="KW-0812">Transmembrane</keyword>
<dbReference type="AlphaFoldDB" id="A0A0H3FWG8"/>
<dbReference type="GeneID" id="79903803"/>
<sequence length="90" mass="10182">MDSLAPVLVCLILFIGVPWIFLHYITQWKKSSSISAADENLIEELYESARKLEERLQTIERIIAAENNTAADIYSTSKEPDSTSHINLSK</sequence>
<dbReference type="NCBIfam" id="TIGR02976">
    <property type="entry name" value="phageshock_pspB"/>
    <property type="match status" value="1"/>
</dbReference>
<proteinExistence type="predicted"/>
<dbReference type="KEGG" id="zmm:Zmob_0253"/>
<dbReference type="HOGENOM" id="CLU_178570_1_0_5"/>
<evidence type="ECO:0000313" key="3">
    <source>
        <dbReference type="EMBL" id="AEH62105.1"/>
    </source>
</evidence>
<dbReference type="GO" id="GO:0006355">
    <property type="term" value="P:regulation of DNA-templated transcription"/>
    <property type="evidence" value="ECO:0007669"/>
    <property type="project" value="InterPro"/>
</dbReference>
<evidence type="ECO:0000256" key="1">
    <source>
        <dbReference type="SAM" id="Coils"/>
    </source>
</evidence>
<dbReference type="RefSeq" id="WP_011240902.1">
    <property type="nucleotide sequence ID" value="NC_017262.1"/>
</dbReference>
<name>A0A0H3FWG8_ZYMMA</name>
<feature type="coiled-coil region" evidence="1">
    <location>
        <begin position="35"/>
        <end position="69"/>
    </location>
</feature>
<accession>A0A0H3FWG8</accession>
<dbReference type="OrthoDB" id="7365677at2"/>
<keyword evidence="1" id="KW-0175">Coiled coil</keyword>
<gene>
    <name evidence="3" type="ordered locus">Zmob_0253</name>
</gene>
<dbReference type="EMBL" id="CP002850">
    <property type="protein sequence ID" value="AEH62105.1"/>
    <property type="molecule type" value="Genomic_DNA"/>
</dbReference>
<keyword evidence="2" id="KW-0472">Membrane</keyword>
<organism evidence="3 4">
    <name type="scientific">Zymomonas mobilis subsp. mobilis (strain ATCC 10988 / DSM 424 / LMG 404 / NCIMB 8938 / NRRL B-806 / ZM1)</name>
    <dbReference type="NCBI Taxonomy" id="555217"/>
    <lineage>
        <taxon>Bacteria</taxon>
        <taxon>Pseudomonadati</taxon>
        <taxon>Pseudomonadota</taxon>
        <taxon>Alphaproteobacteria</taxon>
        <taxon>Sphingomonadales</taxon>
        <taxon>Zymomonadaceae</taxon>
        <taxon>Zymomonas</taxon>
    </lineage>
</organism>
<dbReference type="Pfam" id="PF06667">
    <property type="entry name" value="PspB"/>
    <property type="match status" value="1"/>
</dbReference>
<dbReference type="eggNOG" id="ENOG5033AZ2">
    <property type="taxonomic scope" value="Bacteria"/>
</dbReference>
<keyword evidence="2" id="KW-1133">Transmembrane helix</keyword>
<evidence type="ECO:0000313" key="4">
    <source>
        <dbReference type="Proteomes" id="UP000001494"/>
    </source>
</evidence>
<reference evidence="3 4" key="1">
    <citation type="journal article" date="2011" name="J. Bacteriol.">
        <title>Genome sequence of the ethanol-producing Zymomonas mobilis subsp. mobilis lectotype strain ATCC 10988.</title>
        <authorList>
            <person name="Pappas K.M."/>
            <person name="Kouvelis V.N."/>
            <person name="Saunders E."/>
            <person name="Brettin T.S."/>
            <person name="Bruce D."/>
            <person name="Detter C."/>
            <person name="Balakireva M."/>
            <person name="Han C.S."/>
            <person name="Savvakis G."/>
            <person name="Kyrpides N.C."/>
            <person name="Typas M.A."/>
        </authorList>
    </citation>
    <scope>NUCLEOTIDE SEQUENCE [LARGE SCALE GENOMIC DNA]</scope>
    <source>
        <strain evidence="4">ATCC 10988 / DSM 424 / CCUG 17860 / LMG 404 / NCIMB 8938 / NRRL B-806 / ZM1</strain>
    </source>
</reference>
<dbReference type="Proteomes" id="UP000001494">
    <property type="component" value="Chromosome"/>
</dbReference>